<organism evidence="1 2">
    <name type="scientific">Leishmania martiniquensis</name>
    <dbReference type="NCBI Taxonomy" id="1580590"/>
    <lineage>
        <taxon>Eukaryota</taxon>
        <taxon>Discoba</taxon>
        <taxon>Euglenozoa</taxon>
        <taxon>Kinetoplastea</taxon>
        <taxon>Metakinetoplastina</taxon>
        <taxon>Trypanosomatida</taxon>
        <taxon>Trypanosomatidae</taxon>
        <taxon>Leishmaniinae</taxon>
        <taxon>Leishmania</taxon>
    </lineage>
</organism>
<comment type="caution">
    <text evidence="1">The sequence shown here is derived from an EMBL/GenBank/DDBJ whole genome shotgun (WGS) entry which is preliminary data.</text>
</comment>
<protein>
    <submittedName>
        <fullName evidence="1">Uncharacterized protein</fullName>
    </submittedName>
</protein>
<dbReference type="OrthoDB" id="261398at2759"/>
<evidence type="ECO:0000313" key="2">
    <source>
        <dbReference type="Proteomes" id="UP000673552"/>
    </source>
</evidence>
<sequence length="235" mass="26575">MRNGALVPMLQLRGGCLRWFSGWPTNSILGTQTASGSLLKTLQDDLKNENVLHTNGRGETLQNCVNRAELSHMESPEADEQFLRALDAKVDDLFTRIPLPPDPMKAALALTDDEVKEEAAGELVKEAVREMYWRKLDARQAEELRLKRAQEQMQEQGVSQYLDGRREEERLREHEEARLAAQPEAVEIRPSGGEEVDGSLFRNVDDTLSTEALRTELTEMKARVAQLEELLHGKK</sequence>
<dbReference type="Proteomes" id="UP000673552">
    <property type="component" value="Chromosome 28"/>
</dbReference>
<dbReference type="SMR" id="A0A836G3R4"/>
<reference evidence="1 2" key="1">
    <citation type="submission" date="2021-03" db="EMBL/GenBank/DDBJ databases">
        <title>Leishmania (Mundinia) martiniquensis Genome sequencing and assembly.</title>
        <authorList>
            <person name="Almutairi H."/>
            <person name="Gatherer D."/>
        </authorList>
    </citation>
    <scope>NUCLEOTIDE SEQUENCE [LARGE SCALE GENOMIC DNA]</scope>
    <source>
        <strain evidence="1">LSCM1</strain>
    </source>
</reference>
<dbReference type="GeneID" id="92513396"/>
<dbReference type="KEGG" id="lmat:92513396"/>
<gene>
    <name evidence="1" type="ORF">LSCM1_03339</name>
</gene>
<proteinExistence type="predicted"/>
<evidence type="ECO:0000313" key="1">
    <source>
        <dbReference type="EMBL" id="KAG5474552.1"/>
    </source>
</evidence>
<name>A0A836G3R4_9TRYP</name>
<keyword evidence="2" id="KW-1185">Reference proteome</keyword>
<dbReference type="AlphaFoldDB" id="A0A836G3R4"/>
<dbReference type="RefSeq" id="XP_067177494.1">
    <property type="nucleotide sequence ID" value="XM_067320884.1"/>
</dbReference>
<accession>A0A836G3R4</accession>
<dbReference type="EMBL" id="JAFEUZ010000028">
    <property type="protein sequence ID" value="KAG5474552.1"/>
    <property type="molecule type" value="Genomic_DNA"/>
</dbReference>